<organism evidence="10 11">
    <name type="scientific">Rhodotorula mucilaginosa</name>
    <name type="common">Yeast</name>
    <name type="synonym">Rhodotorula rubra</name>
    <dbReference type="NCBI Taxonomy" id="5537"/>
    <lineage>
        <taxon>Eukaryota</taxon>
        <taxon>Fungi</taxon>
        <taxon>Dikarya</taxon>
        <taxon>Basidiomycota</taxon>
        <taxon>Pucciniomycotina</taxon>
        <taxon>Microbotryomycetes</taxon>
        <taxon>Sporidiobolales</taxon>
        <taxon>Sporidiobolaceae</taxon>
        <taxon>Rhodotorula</taxon>
    </lineage>
</organism>
<dbReference type="OrthoDB" id="329139at2759"/>
<keyword evidence="5" id="KW-0819">tRNA processing</keyword>
<evidence type="ECO:0000256" key="1">
    <source>
        <dbReference type="ARBA" id="ARBA00004123"/>
    </source>
</evidence>
<name>A0A9P7B8C5_RHOMI</name>
<feature type="compositionally biased region" description="Gly residues" evidence="9">
    <location>
        <begin position="352"/>
        <end position="361"/>
    </location>
</feature>
<evidence type="ECO:0000313" key="10">
    <source>
        <dbReference type="EMBL" id="KAG0665639.1"/>
    </source>
</evidence>
<gene>
    <name evidence="10" type="ORF">C6P46_006422</name>
</gene>
<dbReference type="InterPro" id="IPR013926">
    <property type="entry name" value="CGI121/TPRKB"/>
</dbReference>
<comment type="caution">
    <text evidence="10">The sequence shown here is derived from an EMBL/GenBank/DDBJ whole genome shotgun (WGS) entry which is preliminary data.</text>
</comment>
<proteinExistence type="inferred from homology"/>
<evidence type="ECO:0000256" key="7">
    <source>
        <dbReference type="ARBA" id="ARBA00025043"/>
    </source>
</evidence>
<dbReference type="Gene3D" id="3.30.2380.10">
    <property type="entry name" value="CGI121/TPRKB"/>
    <property type="match status" value="1"/>
</dbReference>
<comment type="subcellular location">
    <subcellularLocation>
        <location evidence="1">Nucleus</location>
    </subcellularLocation>
</comment>
<dbReference type="GO" id="GO:0002949">
    <property type="term" value="P:tRNA threonylcarbamoyladenosine modification"/>
    <property type="evidence" value="ECO:0007669"/>
    <property type="project" value="TreeGrafter"/>
</dbReference>
<evidence type="ECO:0000256" key="6">
    <source>
        <dbReference type="ARBA" id="ARBA00023242"/>
    </source>
</evidence>
<evidence type="ECO:0000256" key="4">
    <source>
        <dbReference type="ARBA" id="ARBA00016009"/>
    </source>
</evidence>
<feature type="compositionally biased region" description="Low complexity" evidence="9">
    <location>
        <begin position="452"/>
        <end position="466"/>
    </location>
</feature>
<evidence type="ECO:0000313" key="11">
    <source>
        <dbReference type="Proteomes" id="UP000777482"/>
    </source>
</evidence>
<evidence type="ECO:0000256" key="8">
    <source>
        <dbReference type="RuleBase" id="RU004398"/>
    </source>
</evidence>
<dbReference type="GO" id="GO:0005634">
    <property type="term" value="C:nucleus"/>
    <property type="evidence" value="ECO:0007669"/>
    <property type="project" value="UniProtKB-SubCell"/>
</dbReference>
<evidence type="ECO:0000256" key="9">
    <source>
        <dbReference type="SAM" id="MobiDB-lite"/>
    </source>
</evidence>
<evidence type="ECO:0000256" key="5">
    <source>
        <dbReference type="ARBA" id="ARBA00022694"/>
    </source>
</evidence>
<feature type="region of interest" description="Disordered" evidence="9">
    <location>
        <begin position="75"/>
        <end position="96"/>
    </location>
</feature>
<dbReference type="Proteomes" id="UP000777482">
    <property type="component" value="Unassembled WGS sequence"/>
</dbReference>
<dbReference type="GO" id="GO:0005829">
    <property type="term" value="C:cytosol"/>
    <property type="evidence" value="ECO:0007669"/>
    <property type="project" value="TreeGrafter"/>
</dbReference>
<sequence>MATVTETLSIVDSLYQSRETLLHHTFTPFVSLAHAPHSLVQLTSPRGPGCTVSIGPHAFLSTHIYLCDWNPSGAGTGPTPPPPPAAAPSPAPLSTSAITPSLVARLNEASQEDRKLAETLRKAANGQASADELAGLATFIEHLRRQEEAEAANPPLPAGGSGAPPSVVLDFAETRYPPAAAAAATPSLSRKAPAVDRRVVLPAHFVLTPLPPRNQNPMQPALFHDVLLSLFIFPSELTPPQSARGKQRLQAAPEADLNAPVPVDIVVEGCDQRMLDGLWRAARNGRPRDDQLERWARQMINSIPHRTHILHIPPSVAAAAAAAASDTALAAHADDPTTSAGMSRSASQTGLLGAGGGGGTPLAGTKRGASARESPAAASALASSSKRQRTAAAAASPAPSSGRPPPTKRGSRASAVRAGSASASTPGASSPAAGPSRALDGTSSGMISLDQSPAPSSPAASAAASSTGRGGPAKKSSKGKAKGKGKRGKKRSIFHVGSEDDEESEEDVHLCLFAVRNAAELRARLVTASQLPDDDEGNEERKAVDFAFSDAKMITSRMHALVAVQQALLARADGALKTKTIHSEVLWMLEPGSNISDSLKHFGLSPSTRHLLLVHIAPLDAGAASVQREEADEILKRMETIVEGEVLSLDDLGRLPDGGTDEKALRKVYKLNQDAVFKKLPVGAPGALEQLDKLTTSLVALKTAA</sequence>
<feature type="compositionally biased region" description="Low complexity" evidence="9">
    <location>
        <begin position="371"/>
        <end position="401"/>
    </location>
</feature>
<dbReference type="PANTHER" id="PTHR15840:SF10">
    <property type="entry name" value="EKC_KEOPS COMPLEX SUBUNIT TPRKB"/>
    <property type="match status" value="1"/>
</dbReference>
<comment type="similarity">
    <text evidence="2 8">Belongs to the CGI121/TPRKB family.</text>
</comment>
<comment type="function">
    <text evidence="7">Component of the EKC/KEOPS complex that is required for the formation of a threonylcarbamoyl group on adenosine at position 37 (t(6)A37) in tRNAs that read codons beginning with adenine. The complex is probably involved in the transfer of the threonylcarbamoyl moiety of threonylcarbamoyl-AMP (TC-AMP) to the N6 group of A37. CGI121 acts as an allosteric effector that regulates the t(6)A activity of the complex. The EKC/KEOPS complex also promotes both telomere uncapping and telomere elongation. The complex is required for efficient recruitment of transcriptional coactivators. CGI121 is not required for tRNA modification.</text>
</comment>
<evidence type="ECO:0000256" key="3">
    <source>
        <dbReference type="ARBA" id="ARBA00015316"/>
    </source>
</evidence>
<protein>
    <recommendedName>
        <fullName evidence="4">EKC/KEOPS complex subunit CGI121</fullName>
    </recommendedName>
    <alternativeName>
        <fullName evidence="3">EKC/KEOPS complex subunit cgi121</fullName>
    </alternativeName>
</protein>
<dbReference type="AlphaFoldDB" id="A0A9P7B8C5"/>
<dbReference type="GO" id="GO:0000408">
    <property type="term" value="C:EKC/KEOPS complex"/>
    <property type="evidence" value="ECO:0007669"/>
    <property type="project" value="TreeGrafter"/>
</dbReference>
<keyword evidence="6 8" id="KW-0539">Nucleus</keyword>
<dbReference type="Pfam" id="PF08617">
    <property type="entry name" value="CGI-121"/>
    <property type="match status" value="1"/>
</dbReference>
<dbReference type="EMBL" id="PUHQ01000008">
    <property type="protein sequence ID" value="KAG0665639.1"/>
    <property type="molecule type" value="Genomic_DNA"/>
</dbReference>
<feature type="region of interest" description="Disordered" evidence="9">
    <location>
        <begin position="333"/>
        <end position="501"/>
    </location>
</feature>
<feature type="compositionally biased region" description="Polar residues" evidence="9">
    <location>
        <begin position="336"/>
        <end position="348"/>
    </location>
</feature>
<dbReference type="SUPFAM" id="SSF143870">
    <property type="entry name" value="PF0523-like"/>
    <property type="match status" value="1"/>
</dbReference>
<dbReference type="PANTHER" id="PTHR15840">
    <property type="entry name" value="CGI-121 FAMILY MEMBER"/>
    <property type="match status" value="1"/>
</dbReference>
<reference evidence="10 11" key="1">
    <citation type="submission" date="2020-11" db="EMBL/GenBank/DDBJ databases">
        <title>Kefir isolates.</title>
        <authorList>
            <person name="Marcisauskas S."/>
            <person name="Kim Y."/>
            <person name="Blasche S."/>
        </authorList>
    </citation>
    <scope>NUCLEOTIDE SEQUENCE [LARGE SCALE GENOMIC DNA]</scope>
    <source>
        <strain evidence="10 11">KR</strain>
    </source>
</reference>
<feature type="compositionally biased region" description="Polar residues" evidence="9">
    <location>
        <begin position="441"/>
        <end position="451"/>
    </location>
</feature>
<feature type="compositionally biased region" description="Low complexity" evidence="9">
    <location>
        <begin position="412"/>
        <end position="436"/>
    </location>
</feature>
<feature type="compositionally biased region" description="Pro residues" evidence="9">
    <location>
        <begin position="78"/>
        <end position="91"/>
    </location>
</feature>
<keyword evidence="11" id="KW-1185">Reference proteome</keyword>
<feature type="compositionally biased region" description="Basic residues" evidence="9">
    <location>
        <begin position="475"/>
        <end position="493"/>
    </location>
</feature>
<dbReference type="InterPro" id="IPR036504">
    <property type="entry name" value="CGI121/TPRKB_sf"/>
</dbReference>
<evidence type="ECO:0000256" key="2">
    <source>
        <dbReference type="ARBA" id="ARBA00005546"/>
    </source>
</evidence>
<accession>A0A9P7B8C5</accession>